<comment type="caution">
    <text evidence="7">The sequence shown here is derived from an EMBL/GenBank/DDBJ whole genome shotgun (WGS) entry which is preliminary data.</text>
</comment>
<evidence type="ECO:0000259" key="6">
    <source>
        <dbReference type="PROSITE" id="PS51352"/>
    </source>
</evidence>
<dbReference type="GO" id="GO:0017004">
    <property type="term" value="P:cytochrome complex assembly"/>
    <property type="evidence" value="ECO:0007669"/>
    <property type="project" value="UniProtKB-KW"/>
</dbReference>
<dbReference type="SUPFAM" id="SSF52833">
    <property type="entry name" value="Thioredoxin-like"/>
    <property type="match status" value="1"/>
</dbReference>
<keyword evidence="2" id="KW-0201">Cytochrome c-type biogenesis</keyword>
<dbReference type="Pfam" id="PF00578">
    <property type="entry name" value="AhpC-TSA"/>
    <property type="match status" value="1"/>
</dbReference>
<comment type="subcellular location">
    <subcellularLocation>
        <location evidence="1">Cell envelope</location>
    </subcellularLocation>
</comment>
<dbReference type="EMBL" id="VRLW01000001">
    <property type="protein sequence ID" value="KAA1260022.1"/>
    <property type="molecule type" value="Genomic_DNA"/>
</dbReference>
<dbReference type="AlphaFoldDB" id="A0A5B1CIE9"/>
<reference evidence="7 8" key="1">
    <citation type="submission" date="2019-08" db="EMBL/GenBank/DDBJ databases">
        <title>Deep-cultivation of Planctomycetes and their phenomic and genomic characterization uncovers novel biology.</title>
        <authorList>
            <person name="Wiegand S."/>
            <person name="Jogler M."/>
            <person name="Boedeker C."/>
            <person name="Pinto D."/>
            <person name="Vollmers J."/>
            <person name="Rivas-Marin E."/>
            <person name="Kohn T."/>
            <person name="Peeters S.H."/>
            <person name="Heuer A."/>
            <person name="Rast P."/>
            <person name="Oberbeckmann S."/>
            <person name="Bunk B."/>
            <person name="Jeske O."/>
            <person name="Meyerdierks A."/>
            <person name="Storesund J.E."/>
            <person name="Kallscheuer N."/>
            <person name="Luecker S."/>
            <person name="Lage O.M."/>
            <person name="Pohl T."/>
            <person name="Merkel B.J."/>
            <person name="Hornburger P."/>
            <person name="Mueller R.-W."/>
            <person name="Bruemmer F."/>
            <person name="Labrenz M."/>
            <person name="Spormann A.M."/>
            <person name="Op Den Camp H."/>
            <person name="Overmann J."/>
            <person name="Amann R."/>
            <person name="Jetten M.S.M."/>
            <person name="Mascher T."/>
            <person name="Medema M.H."/>
            <person name="Devos D.P."/>
            <person name="Kaster A.-K."/>
            <person name="Ovreas L."/>
            <person name="Rohde M."/>
            <person name="Galperin M.Y."/>
            <person name="Jogler C."/>
        </authorList>
    </citation>
    <scope>NUCLEOTIDE SEQUENCE [LARGE SCALE GENOMIC DNA]</scope>
    <source>
        <strain evidence="7 8">LF1</strain>
    </source>
</reference>
<evidence type="ECO:0000256" key="5">
    <source>
        <dbReference type="SAM" id="MobiDB-lite"/>
    </source>
</evidence>
<dbReference type="PANTHER" id="PTHR42852">
    <property type="entry name" value="THIOL:DISULFIDE INTERCHANGE PROTEIN DSBE"/>
    <property type="match status" value="1"/>
</dbReference>
<organism evidence="7 8">
    <name type="scientific">Rubripirellula obstinata</name>
    <dbReference type="NCBI Taxonomy" id="406547"/>
    <lineage>
        <taxon>Bacteria</taxon>
        <taxon>Pseudomonadati</taxon>
        <taxon>Planctomycetota</taxon>
        <taxon>Planctomycetia</taxon>
        <taxon>Pirellulales</taxon>
        <taxon>Pirellulaceae</taxon>
        <taxon>Rubripirellula</taxon>
    </lineage>
</organism>
<feature type="compositionally biased region" description="Polar residues" evidence="5">
    <location>
        <begin position="151"/>
        <end position="162"/>
    </location>
</feature>
<dbReference type="GO" id="GO:0030313">
    <property type="term" value="C:cell envelope"/>
    <property type="evidence" value="ECO:0007669"/>
    <property type="project" value="UniProtKB-SubCell"/>
</dbReference>
<dbReference type="InterPro" id="IPR036249">
    <property type="entry name" value="Thioredoxin-like_sf"/>
</dbReference>
<dbReference type="Gene3D" id="3.40.30.10">
    <property type="entry name" value="Glutaredoxin"/>
    <property type="match status" value="1"/>
</dbReference>
<dbReference type="PANTHER" id="PTHR42852:SF6">
    <property type="entry name" value="THIOL:DISULFIDE INTERCHANGE PROTEIN DSBE"/>
    <property type="match status" value="1"/>
</dbReference>
<proteinExistence type="predicted"/>
<dbReference type="InterPro" id="IPR050553">
    <property type="entry name" value="Thioredoxin_ResA/DsbE_sf"/>
</dbReference>
<evidence type="ECO:0000313" key="8">
    <source>
        <dbReference type="Proteomes" id="UP000322699"/>
    </source>
</evidence>
<sequence>MIFNKGGWVSLGRWVVSEKKGPGGKSEIFFSLEKACRSCRNSRGPATRRVSGAVPASQTCRETGETEFSSTDMIYQDSLCTIFLEIDPMCFLNGPLACRRLAFCWILCWISLSGCSSPVQETTDQPADAETSQADIPDRMMNEDAPPANRLVQNAQNQTSQAPDFLPKQPPADNPSASTEPSAPVNRFPLAVADPGGEKPGRGLRADLTADELVEFLATADKDMQTIVSGASGISDPEKARDTLIQIVKMKWEASRRLAEDQNVSDKLRSEGNRGQLQALSHLASLGDLKAAKDLESLAKANLDSDDDALVSDSRLVLIGFGIEDLRNGVEEAPENIVGLVRQLASTASDSDVPAMMVMGQARGLLANYGHDLQAKEVRDTIIDLFANSPDPNIAKMAAAMAGNVRFDAIDSMVNQIATGKNEAAENELAEPASEVTVAEWVEAAETLIDESADLQTVQYLSGAAIEFESRNRMDLAEATYQVMKRRFTDRDAATYQELMMAVSARNAREDAIGREFDFSLPSVDGRPINISDYRGRVVLMPFWTIDFPQSLQILPALKQWSDKAPGKIAIVGMNLDTDADRVQTFTEKSGLDFPSFRAPNPQGTDPEAGDDALALEDTGSGNPAAAQFGVVSLPCVVIFDQQGKVVKIDFAGRQLDQTIKELINP</sequence>
<dbReference type="OrthoDB" id="226878at2"/>
<dbReference type="GO" id="GO:0016209">
    <property type="term" value="F:antioxidant activity"/>
    <property type="evidence" value="ECO:0007669"/>
    <property type="project" value="InterPro"/>
</dbReference>
<protein>
    <submittedName>
        <fullName evidence="7">Thiol-disulfide oxidoreductase</fullName>
    </submittedName>
</protein>
<feature type="region of interest" description="Disordered" evidence="5">
    <location>
        <begin position="119"/>
        <end position="204"/>
    </location>
</feature>
<dbReference type="CDD" id="cd02966">
    <property type="entry name" value="TlpA_like_family"/>
    <property type="match status" value="1"/>
</dbReference>
<keyword evidence="3" id="KW-1015">Disulfide bond</keyword>
<name>A0A5B1CIE9_9BACT</name>
<evidence type="ECO:0000313" key="7">
    <source>
        <dbReference type="EMBL" id="KAA1260022.1"/>
    </source>
</evidence>
<feature type="compositionally biased region" description="Polar residues" evidence="5">
    <location>
        <begin position="119"/>
        <end position="134"/>
    </location>
</feature>
<evidence type="ECO:0000256" key="2">
    <source>
        <dbReference type="ARBA" id="ARBA00022748"/>
    </source>
</evidence>
<dbReference type="InterPro" id="IPR013766">
    <property type="entry name" value="Thioredoxin_domain"/>
</dbReference>
<keyword evidence="8" id="KW-1185">Reference proteome</keyword>
<dbReference type="Proteomes" id="UP000322699">
    <property type="component" value="Unassembled WGS sequence"/>
</dbReference>
<feature type="domain" description="Thioredoxin" evidence="6">
    <location>
        <begin position="510"/>
        <end position="666"/>
    </location>
</feature>
<evidence type="ECO:0000256" key="1">
    <source>
        <dbReference type="ARBA" id="ARBA00004196"/>
    </source>
</evidence>
<accession>A0A5B1CIE9</accession>
<gene>
    <name evidence="7" type="ORF">LF1_25600</name>
</gene>
<dbReference type="GO" id="GO:0016491">
    <property type="term" value="F:oxidoreductase activity"/>
    <property type="evidence" value="ECO:0007669"/>
    <property type="project" value="InterPro"/>
</dbReference>
<dbReference type="PROSITE" id="PS51352">
    <property type="entry name" value="THIOREDOXIN_2"/>
    <property type="match status" value="1"/>
</dbReference>
<keyword evidence="4" id="KW-0676">Redox-active center</keyword>
<dbReference type="InterPro" id="IPR000866">
    <property type="entry name" value="AhpC/TSA"/>
</dbReference>
<evidence type="ECO:0000256" key="3">
    <source>
        <dbReference type="ARBA" id="ARBA00023157"/>
    </source>
</evidence>
<evidence type="ECO:0000256" key="4">
    <source>
        <dbReference type="ARBA" id="ARBA00023284"/>
    </source>
</evidence>